<dbReference type="InterPro" id="IPR010131">
    <property type="entry name" value="MdtP/NodT-like"/>
</dbReference>
<feature type="region of interest" description="Disordered" evidence="1">
    <location>
        <begin position="451"/>
        <end position="474"/>
    </location>
</feature>
<gene>
    <name evidence="3" type="ORF">ACG00Y_08140</name>
</gene>
<keyword evidence="4" id="KW-1185">Reference proteome</keyword>
<accession>A0ABW7EZS1</accession>
<dbReference type="Proteomes" id="UP001606210">
    <property type="component" value="Unassembled WGS sequence"/>
</dbReference>
<proteinExistence type="predicted"/>
<feature type="chain" id="PRO_5045616549" evidence="2">
    <location>
        <begin position="23"/>
        <end position="474"/>
    </location>
</feature>
<keyword evidence="2" id="KW-0732">Signal</keyword>
<comment type="caution">
    <text evidence="3">The sequence shown here is derived from an EMBL/GenBank/DDBJ whole genome shotgun (WGS) entry which is preliminary data.</text>
</comment>
<dbReference type="EMBL" id="JBIGHV010000003">
    <property type="protein sequence ID" value="MFG6429874.1"/>
    <property type="molecule type" value="Genomic_DNA"/>
</dbReference>
<dbReference type="PANTHER" id="PTHR30203:SF24">
    <property type="entry name" value="BLR4935 PROTEIN"/>
    <property type="match status" value="1"/>
</dbReference>
<evidence type="ECO:0000313" key="4">
    <source>
        <dbReference type="Proteomes" id="UP001606210"/>
    </source>
</evidence>
<feature type="compositionally biased region" description="Low complexity" evidence="1">
    <location>
        <begin position="455"/>
        <end position="474"/>
    </location>
</feature>
<dbReference type="Gene3D" id="1.20.1600.10">
    <property type="entry name" value="Outer membrane efflux proteins (OEP)"/>
    <property type="match status" value="1"/>
</dbReference>
<dbReference type="PANTHER" id="PTHR30203">
    <property type="entry name" value="OUTER MEMBRANE CATION EFFLUX PROTEIN"/>
    <property type="match status" value="1"/>
</dbReference>
<dbReference type="RefSeq" id="WP_394477686.1">
    <property type="nucleotide sequence ID" value="NZ_JBIGHV010000003.1"/>
</dbReference>
<feature type="compositionally biased region" description="Low complexity" evidence="1">
    <location>
        <begin position="49"/>
        <end position="60"/>
    </location>
</feature>
<organism evidence="3 4">
    <name type="scientific">Pelomonas parva</name>
    <dbReference type="NCBI Taxonomy" id="3299032"/>
    <lineage>
        <taxon>Bacteria</taxon>
        <taxon>Pseudomonadati</taxon>
        <taxon>Pseudomonadota</taxon>
        <taxon>Betaproteobacteria</taxon>
        <taxon>Burkholderiales</taxon>
        <taxon>Sphaerotilaceae</taxon>
        <taxon>Roseateles</taxon>
    </lineage>
</organism>
<dbReference type="SUPFAM" id="SSF56954">
    <property type="entry name" value="Outer membrane efflux proteins (OEP)"/>
    <property type="match status" value="1"/>
</dbReference>
<evidence type="ECO:0000256" key="2">
    <source>
        <dbReference type="SAM" id="SignalP"/>
    </source>
</evidence>
<feature type="signal peptide" evidence="2">
    <location>
        <begin position="1"/>
        <end position="22"/>
    </location>
</feature>
<reference evidence="3 4" key="1">
    <citation type="submission" date="2024-08" db="EMBL/GenBank/DDBJ databases">
        <authorList>
            <person name="Lu H."/>
        </authorList>
    </citation>
    <scope>NUCLEOTIDE SEQUENCE [LARGE SCALE GENOMIC DNA]</scope>
    <source>
        <strain evidence="3 4">LYH14W</strain>
    </source>
</reference>
<feature type="region of interest" description="Disordered" evidence="1">
    <location>
        <begin position="42"/>
        <end position="62"/>
    </location>
</feature>
<evidence type="ECO:0000256" key="1">
    <source>
        <dbReference type="SAM" id="MobiDB-lite"/>
    </source>
</evidence>
<protein>
    <submittedName>
        <fullName evidence="3">TolC family protein</fullName>
    </submittedName>
</protein>
<name>A0ABW7EZS1_9BURK</name>
<dbReference type="PROSITE" id="PS51257">
    <property type="entry name" value="PROKAR_LIPOPROTEIN"/>
    <property type="match status" value="1"/>
</dbReference>
<sequence length="474" mass="51012">MQILFKRLAPATAVASLTLILAGCASFSPDGGMGAVSDLTKERTGQPVAAQRSAAEADAAGTRRDEILQQPLSADSAVELALLNNRGLQASFAQLGIAESALVEAGRLRNPVLGFGRMALGGGAVEIERSVMFDVLGLLTMPAARQVQQRHFEQAQLQAAYEAVGIAADTRRAYFAAVAAQELVAYFHQVKEAADLSNELAKRMAAAGNFSKLAQMREQAFRADATSGLARAQHEAVAARERLTRLLGLSGAQVAFKLPERLPELPQAPVDPKDAEQTAIDKRLDVLMARRATEATAKSLGLTKATRFINALELGYQNKSETGEHRTNGYEVELAVPLFDFGAARTRRAEATYLQAVHRTAEVAVNAQSELREAYSAYRTAFDLARHYRDEVVPLRKRISEENLLRYNGMLIGVFELLADSREQVRAVTDAVQALRDHWVAEANLQTALTGRSPAGGSAMAPARAAAANEPAGH</sequence>
<evidence type="ECO:0000313" key="3">
    <source>
        <dbReference type="EMBL" id="MFG6429874.1"/>
    </source>
</evidence>